<organism evidence="6 7">
    <name type="scientific">Balnearium lithotrophicum</name>
    <dbReference type="NCBI Taxonomy" id="223788"/>
    <lineage>
        <taxon>Bacteria</taxon>
        <taxon>Pseudomonadati</taxon>
        <taxon>Aquificota</taxon>
        <taxon>Aquificia</taxon>
        <taxon>Desulfurobacteriales</taxon>
        <taxon>Desulfurobacteriaceae</taxon>
        <taxon>Balnearium</taxon>
    </lineage>
</organism>
<dbReference type="Pfam" id="PF13525">
    <property type="entry name" value="YfiO"/>
    <property type="match status" value="1"/>
</dbReference>
<sequence>MKRVITCLFLIVFITSCERIPRTSQEQYRKGIKAALEEDWGKSSTLLEKALEGELPPKEKEIAKLTLADAYFNEGNYENAALNYEEFLELYPASPKAKDALFRLGVCYLNLIKGPQWDVEFAQRAYRTFKKFMENYPDDPRVEKAREYRKLAKKVLAEHEVYIAGTYDMLRKFTASIQRYRKVKEKFSDVEPMDRIEYLIGRAYYYTPIQSKEEIDRLKRSLKQERGRLKSSDPEEKKVAENRIKLIEKDIEDWKETGRKNREIGKGILRKVKKNYPNSKYAKKAEEILSGKKHLEVEPVENPIKHSIWWKIKETL</sequence>
<gene>
    <name evidence="6" type="ORF">SAMN06269117_12142</name>
</gene>
<keyword evidence="4" id="KW-0802">TPR repeat</keyword>
<evidence type="ECO:0000256" key="4">
    <source>
        <dbReference type="PROSITE-ProRule" id="PRU00339"/>
    </source>
</evidence>
<name>A0A521DKQ8_9BACT</name>
<evidence type="ECO:0000256" key="2">
    <source>
        <dbReference type="ARBA" id="ARBA00023136"/>
    </source>
</evidence>
<evidence type="ECO:0000259" key="5">
    <source>
        <dbReference type="Pfam" id="PF13525"/>
    </source>
</evidence>
<dbReference type="OrthoDB" id="11267at2"/>
<reference evidence="6 7" key="1">
    <citation type="submission" date="2017-05" db="EMBL/GenBank/DDBJ databases">
        <authorList>
            <person name="Varghese N."/>
            <person name="Submissions S."/>
        </authorList>
    </citation>
    <scope>NUCLEOTIDE SEQUENCE [LARGE SCALE GENOMIC DNA]</scope>
    <source>
        <strain evidence="6 7">DSM 16304</strain>
    </source>
</reference>
<keyword evidence="1" id="KW-0732">Signal</keyword>
<dbReference type="SUPFAM" id="SSF48452">
    <property type="entry name" value="TPR-like"/>
    <property type="match status" value="1"/>
</dbReference>
<dbReference type="InterPro" id="IPR011990">
    <property type="entry name" value="TPR-like_helical_dom_sf"/>
</dbReference>
<dbReference type="InterPro" id="IPR017689">
    <property type="entry name" value="BamD"/>
</dbReference>
<evidence type="ECO:0000256" key="3">
    <source>
        <dbReference type="ARBA" id="ARBA00023237"/>
    </source>
</evidence>
<dbReference type="PROSITE" id="PS50005">
    <property type="entry name" value="TPR"/>
    <property type="match status" value="1"/>
</dbReference>
<dbReference type="Proteomes" id="UP000317315">
    <property type="component" value="Unassembled WGS sequence"/>
</dbReference>
<protein>
    <submittedName>
        <fullName evidence="6">Beta-barrel assembly machine subunit BamD</fullName>
    </submittedName>
</protein>
<dbReference type="InterPro" id="IPR039565">
    <property type="entry name" value="BamD-like"/>
</dbReference>
<dbReference type="RefSeq" id="WP_142936027.1">
    <property type="nucleotide sequence ID" value="NZ_FXTM01000021.1"/>
</dbReference>
<accession>A0A521DKQ8</accession>
<evidence type="ECO:0000313" key="7">
    <source>
        <dbReference type="Proteomes" id="UP000317315"/>
    </source>
</evidence>
<dbReference type="InterPro" id="IPR019734">
    <property type="entry name" value="TPR_rpt"/>
</dbReference>
<dbReference type="AlphaFoldDB" id="A0A521DKQ8"/>
<evidence type="ECO:0000256" key="1">
    <source>
        <dbReference type="ARBA" id="ARBA00022729"/>
    </source>
</evidence>
<proteinExistence type="predicted"/>
<keyword evidence="7" id="KW-1185">Reference proteome</keyword>
<keyword evidence="2" id="KW-0472">Membrane</keyword>
<dbReference type="EMBL" id="FXTM01000021">
    <property type="protein sequence ID" value="SMO71681.1"/>
    <property type="molecule type" value="Genomic_DNA"/>
</dbReference>
<dbReference type="PROSITE" id="PS51257">
    <property type="entry name" value="PROKAR_LIPOPROTEIN"/>
    <property type="match status" value="1"/>
</dbReference>
<feature type="repeat" description="TPR" evidence="4">
    <location>
        <begin position="61"/>
        <end position="94"/>
    </location>
</feature>
<dbReference type="Gene3D" id="1.25.40.10">
    <property type="entry name" value="Tetratricopeptide repeat domain"/>
    <property type="match status" value="1"/>
</dbReference>
<feature type="domain" description="Outer membrane lipoprotein BamD-like" evidence="5">
    <location>
        <begin position="23"/>
        <end position="214"/>
    </location>
</feature>
<evidence type="ECO:0000313" key="6">
    <source>
        <dbReference type="EMBL" id="SMO71681.1"/>
    </source>
</evidence>
<dbReference type="NCBIfam" id="TIGR03302">
    <property type="entry name" value="OM_YfiO"/>
    <property type="match status" value="1"/>
</dbReference>
<keyword evidence="3" id="KW-0998">Cell outer membrane</keyword>